<dbReference type="SUPFAM" id="SSF50630">
    <property type="entry name" value="Acid proteases"/>
    <property type="match status" value="1"/>
</dbReference>
<dbReference type="InterPro" id="IPR033121">
    <property type="entry name" value="PEPTIDASE_A1"/>
</dbReference>
<evidence type="ECO:0000256" key="7">
    <source>
        <dbReference type="SAM" id="SignalP"/>
    </source>
</evidence>
<comment type="similarity">
    <text evidence="1 6">Belongs to the peptidase A1 family.</text>
</comment>
<dbReference type="CDD" id="cd05471">
    <property type="entry name" value="pepsin_like"/>
    <property type="match status" value="1"/>
</dbReference>
<keyword evidence="7" id="KW-0732">Signal</keyword>
<dbReference type="Gene3D" id="2.40.70.10">
    <property type="entry name" value="Acid Proteases"/>
    <property type="match status" value="2"/>
</dbReference>
<keyword evidence="3 6" id="KW-0064">Aspartyl protease</keyword>
<keyword evidence="10" id="KW-1185">Reference proteome</keyword>
<dbReference type="InParanoid" id="A0A2T3AIB7"/>
<dbReference type="InterPro" id="IPR001461">
    <property type="entry name" value="Aspartic_peptidase_A1"/>
</dbReference>
<dbReference type="InterPro" id="IPR001969">
    <property type="entry name" value="Aspartic_peptidase_AS"/>
</dbReference>
<evidence type="ECO:0000256" key="5">
    <source>
        <dbReference type="PIRSR" id="PIRSR601461-1"/>
    </source>
</evidence>
<dbReference type="STRING" id="2025994.A0A2T3AIB7"/>
<dbReference type="PROSITE" id="PS51767">
    <property type="entry name" value="PEPTIDASE_A1"/>
    <property type="match status" value="1"/>
</dbReference>
<dbReference type="InterPro" id="IPR034164">
    <property type="entry name" value="Pepsin-like_dom"/>
</dbReference>
<dbReference type="Proteomes" id="UP000241462">
    <property type="component" value="Unassembled WGS sequence"/>
</dbReference>
<dbReference type="PROSITE" id="PS00141">
    <property type="entry name" value="ASP_PROTEASE"/>
    <property type="match status" value="2"/>
</dbReference>
<feature type="active site" evidence="5">
    <location>
        <position position="130"/>
    </location>
</feature>
<feature type="chain" id="PRO_5015786855" evidence="7">
    <location>
        <begin position="16"/>
        <end position="465"/>
    </location>
</feature>
<dbReference type="OrthoDB" id="660550at2759"/>
<evidence type="ECO:0000313" key="9">
    <source>
        <dbReference type="EMBL" id="PSR99196.1"/>
    </source>
</evidence>
<evidence type="ECO:0000259" key="8">
    <source>
        <dbReference type="PROSITE" id="PS51767"/>
    </source>
</evidence>
<evidence type="ECO:0000256" key="1">
    <source>
        <dbReference type="ARBA" id="ARBA00007447"/>
    </source>
</evidence>
<evidence type="ECO:0000256" key="4">
    <source>
        <dbReference type="ARBA" id="ARBA00022801"/>
    </source>
</evidence>
<dbReference type="AlphaFoldDB" id="A0A2T3AIB7"/>
<keyword evidence="2 6" id="KW-0645">Protease</keyword>
<keyword evidence="4 6" id="KW-0378">Hydrolase</keyword>
<evidence type="ECO:0000313" key="10">
    <source>
        <dbReference type="Proteomes" id="UP000241462"/>
    </source>
</evidence>
<evidence type="ECO:0000256" key="3">
    <source>
        <dbReference type="ARBA" id="ARBA00022750"/>
    </source>
</evidence>
<dbReference type="PANTHER" id="PTHR47966">
    <property type="entry name" value="BETA-SITE APP-CLEAVING ENZYME, ISOFORM A-RELATED"/>
    <property type="match status" value="1"/>
</dbReference>
<dbReference type="PANTHER" id="PTHR47966:SF51">
    <property type="entry name" value="BETA-SITE APP-CLEAVING ENZYME, ISOFORM A-RELATED"/>
    <property type="match status" value="1"/>
</dbReference>
<sequence length="465" mass="48456">MQTVVALSFVAGALALPATAPSQAQPASLNKVTMGKKHVVTRSDGTADVASFYASLNHTLAKWGSPSLPYYAPVASQQAAASAARRMAKRQAYEDLTDQYEGTSEDAAYYGPVVLGAGDGHPQTFQLIFDTGSSDIWVPGADCGIADGCVHPLDPKYDGGGTALGTNTSIEYGSGSTEGANYVDDVTVAGLISSNQTFFAVYSAYGFEEIDADGICGMAFTSIAQDNGTTFFENLIAEGAVDANEFGVYLGRVASGTEDDSELALGGRDSTKYSGDFTTVPVSSETYWQVALDKVTVNGKTGGINTPGQAAIDTGTTTIVAPTTAAKEIMAKIPNSYGFPLEGEILYIFPCNTSASYIPAIEFAGESFQINPLDFSIGAISEEDIEDLALGNQTIVNDLKSIAATSASGLSDYCIAGLIGADLTDIENLYVVGDVFIKNWYSVFSYDASSGSPAVLFAPSIGQDS</sequence>
<name>A0A2T3AIB7_9PEZI</name>
<feature type="domain" description="Peptidase A1" evidence="8">
    <location>
        <begin position="109"/>
        <end position="458"/>
    </location>
</feature>
<gene>
    <name evidence="9" type="ORF">BD289DRAFT_450448</name>
</gene>
<accession>A0A2T3AIB7</accession>
<dbReference type="InterPro" id="IPR021109">
    <property type="entry name" value="Peptidase_aspartic_dom_sf"/>
</dbReference>
<evidence type="ECO:0000256" key="6">
    <source>
        <dbReference type="RuleBase" id="RU000454"/>
    </source>
</evidence>
<evidence type="ECO:0000256" key="2">
    <source>
        <dbReference type="ARBA" id="ARBA00022670"/>
    </source>
</evidence>
<organism evidence="9 10">
    <name type="scientific">Coniella lustricola</name>
    <dbReference type="NCBI Taxonomy" id="2025994"/>
    <lineage>
        <taxon>Eukaryota</taxon>
        <taxon>Fungi</taxon>
        <taxon>Dikarya</taxon>
        <taxon>Ascomycota</taxon>
        <taxon>Pezizomycotina</taxon>
        <taxon>Sordariomycetes</taxon>
        <taxon>Sordariomycetidae</taxon>
        <taxon>Diaporthales</taxon>
        <taxon>Schizoparmaceae</taxon>
        <taxon>Coniella</taxon>
    </lineage>
</organism>
<dbReference type="GO" id="GO:0004190">
    <property type="term" value="F:aspartic-type endopeptidase activity"/>
    <property type="evidence" value="ECO:0007669"/>
    <property type="project" value="UniProtKB-KW"/>
</dbReference>
<dbReference type="EMBL" id="KZ678385">
    <property type="protein sequence ID" value="PSR99196.1"/>
    <property type="molecule type" value="Genomic_DNA"/>
</dbReference>
<reference evidence="9 10" key="1">
    <citation type="journal article" date="2018" name="Mycol. Prog.">
        <title>Coniella lustricola, a new species from submerged detritus.</title>
        <authorList>
            <person name="Raudabaugh D.B."/>
            <person name="Iturriaga T."/>
            <person name="Carver A."/>
            <person name="Mondo S."/>
            <person name="Pangilinan J."/>
            <person name="Lipzen A."/>
            <person name="He G."/>
            <person name="Amirebrahimi M."/>
            <person name="Grigoriev I.V."/>
            <person name="Miller A.N."/>
        </authorList>
    </citation>
    <scope>NUCLEOTIDE SEQUENCE [LARGE SCALE GENOMIC DNA]</scope>
    <source>
        <strain evidence="9 10">B22-T-1</strain>
    </source>
</reference>
<feature type="signal peptide" evidence="7">
    <location>
        <begin position="1"/>
        <end position="15"/>
    </location>
</feature>
<dbReference type="Pfam" id="PF00026">
    <property type="entry name" value="Asp"/>
    <property type="match status" value="1"/>
</dbReference>
<proteinExistence type="inferred from homology"/>
<dbReference type="PRINTS" id="PR00792">
    <property type="entry name" value="PEPSIN"/>
</dbReference>
<protein>
    <submittedName>
        <fullName evidence="9">Aspartic peptidase domain-containing protein</fullName>
    </submittedName>
</protein>
<dbReference type="GO" id="GO:0006508">
    <property type="term" value="P:proteolysis"/>
    <property type="evidence" value="ECO:0007669"/>
    <property type="project" value="UniProtKB-KW"/>
</dbReference>
<feature type="active site" evidence="5">
    <location>
        <position position="313"/>
    </location>
</feature>
<dbReference type="FunFam" id="2.40.70.10:FF:000115">
    <property type="entry name" value="Lysosomal aspartic protease"/>
    <property type="match status" value="1"/>
</dbReference>